<accession>A0A843AJZ2</accession>
<organism evidence="2 3">
    <name type="scientific">Methanobacterium formicicum</name>
    <dbReference type="NCBI Taxonomy" id="2162"/>
    <lineage>
        <taxon>Archaea</taxon>
        <taxon>Methanobacteriati</taxon>
        <taxon>Methanobacteriota</taxon>
        <taxon>Methanomada group</taxon>
        <taxon>Methanobacteria</taxon>
        <taxon>Methanobacteriales</taxon>
        <taxon>Methanobacteriaceae</taxon>
        <taxon>Methanobacterium</taxon>
    </lineage>
</organism>
<evidence type="ECO:0000313" key="2">
    <source>
        <dbReference type="EMBL" id="MBF4475952.1"/>
    </source>
</evidence>
<name>A0A843AJZ2_METFO</name>
<keyword evidence="1" id="KW-0812">Transmembrane</keyword>
<dbReference type="RefSeq" id="WP_276700245.1">
    <property type="nucleotide sequence ID" value="NZ_CALCVY010000252.1"/>
</dbReference>
<comment type="caution">
    <text evidence="2">The sequence shown here is derived from an EMBL/GenBank/DDBJ whole genome shotgun (WGS) entry which is preliminary data.</text>
</comment>
<feature type="transmembrane region" description="Helical" evidence="1">
    <location>
        <begin position="46"/>
        <end position="72"/>
    </location>
</feature>
<proteinExistence type="predicted"/>
<dbReference type="InterPro" id="IPR019206">
    <property type="entry name" value="DUF2085_TM"/>
</dbReference>
<evidence type="ECO:0000313" key="3">
    <source>
        <dbReference type="Proteomes" id="UP000606900"/>
    </source>
</evidence>
<evidence type="ECO:0000256" key="1">
    <source>
        <dbReference type="SAM" id="Phobius"/>
    </source>
</evidence>
<dbReference type="Proteomes" id="UP000606900">
    <property type="component" value="Unassembled WGS sequence"/>
</dbReference>
<dbReference type="AlphaFoldDB" id="A0A843AJZ2"/>
<feature type="transmembrane region" description="Helical" evidence="1">
    <location>
        <begin position="92"/>
        <end position="115"/>
    </location>
</feature>
<sequence>MKTTLFNYLKISSQFFCHRLPERTFKLKGHYLPVCSRCTGLYLGMFSFFIFACFNFVHYSVSVTILGFLMVIPTTIDGFTQLFGLRESNNYLRFFSGLIGGVGLLILVISFKLILLGRY</sequence>
<keyword evidence="1" id="KW-1133">Transmembrane helix</keyword>
<reference evidence="2" key="1">
    <citation type="submission" date="2020-10" db="EMBL/GenBank/DDBJ databases">
        <title>Dehalococcoides mccartyi of a TCE/Cr reducing biochatode.</title>
        <authorList>
            <person name="Matturro B."/>
        </authorList>
    </citation>
    <scope>NUCLEOTIDE SEQUENCE</scope>
    <source>
        <strain evidence="2">Bin2</strain>
    </source>
</reference>
<keyword evidence="1" id="KW-0472">Membrane</keyword>
<gene>
    <name evidence="2" type="ORF">ISP06_10875</name>
</gene>
<dbReference type="Pfam" id="PF09858">
    <property type="entry name" value="DUF2085"/>
    <property type="match status" value="1"/>
</dbReference>
<dbReference type="EMBL" id="JADIIL010000038">
    <property type="protein sequence ID" value="MBF4475952.1"/>
    <property type="molecule type" value="Genomic_DNA"/>
</dbReference>
<protein>
    <submittedName>
        <fullName evidence="2">DUF2085 domain-containing protein</fullName>
    </submittedName>
</protein>